<comment type="caution">
    <text evidence="2">The sequence shown here is derived from an EMBL/GenBank/DDBJ whole genome shotgun (WGS) entry which is preliminary data.</text>
</comment>
<dbReference type="Pfam" id="PF03781">
    <property type="entry name" value="FGE-sulfatase"/>
    <property type="match status" value="1"/>
</dbReference>
<evidence type="ECO:0000259" key="1">
    <source>
        <dbReference type="Pfam" id="PF03781"/>
    </source>
</evidence>
<reference evidence="2 3" key="1">
    <citation type="submission" date="2019-01" db="EMBL/GenBank/DDBJ databases">
        <title>Coherence of Microcystis species and biogeography revealed through population genomics.</title>
        <authorList>
            <person name="Perez-Carrascal O.M."/>
            <person name="Terrat Y."/>
            <person name="Giani A."/>
            <person name="Fortin N."/>
            <person name="Tromas N."/>
            <person name="Shapiro B.J."/>
        </authorList>
    </citation>
    <scope>NUCLEOTIDE SEQUENCE [LARGE SCALE GENOMIC DNA]</scope>
    <source>
        <strain evidence="2">Ma_QC_Ca_00000000_S207</strain>
    </source>
</reference>
<gene>
    <name evidence="2" type="ORF">EWV91_10810</name>
</gene>
<dbReference type="PANTHER" id="PTHR23150:SF19">
    <property type="entry name" value="FORMYLGLYCINE-GENERATING ENZYME"/>
    <property type="match status" value="1"/>
</dbReference>
<dbReference type="InterPro" id="IPR051043">
    <property type="entry name" value="Sulfatase_Mod_Factor_Kinase"/>
</dbReference>
<dbReference type="EMBL" id="SFBF01000204">
    <property type="protein sequence ID" value="TRU47539.1"/>
    <property type="molecule type" value="Genomic_DNA"/>
</dbReference>
<dbReference type="InterPro" id="IPR016187">
    <property type="entry name" value="CTDL_fold"/>
</dbReference>
<dbReference type="AlphaFoldDB" id="A0A552FLC6"/>
<dbReference type="InterPro" id="IPR042095">
    <property type="entry name" value="SUMF_sf"/>
</dbReference>
<name>A0A552FLC6_MICAE</name>
<dbReference type="Proteomes" id="UP000320293">
    <property type="component" value="Unassembled WGS sequence"/>
</dbReference>
<sequence>MPTIIIQKTQKRLLIYREKLTDDLDIELVKIPSGTFTMGSSEQESSSKREKPQHNVTLKNFLMGIYPITQAQWLYIAQREDLKVERGLKPEPSSFKGSTSPVERVNWLDAVEFCQRLSKLSKRKYRLPTEAEWEYACRAQTKPLNLDKGETYPPYHFGEILTPDLANYNGNLQKTTPVGQFYANDFGLYDMHGNVWEWCQDDWCENYEEIKKSKKQQNQAYKALRGGSWCDDPVSCRSAFRSLDTRRVNYDGYGFRVVCGAGRTL</sequence>
<dbReference type="PANTHER" id="PTHR23150">
    <property type="entry name" value="SULFATASE MODIFYING FACTOR 1, 2"/>
    <property type="match status" value="1"/>
</dbReference>
<dbReference type="Gene3D" id="3.90.1580.10">
    <property type="entry name" value="paralog of FGE (formylglycine-generating enzyme)"/>
    <property type="match status" value="1"/>
</dbReference>
<evidence type="ECO:0000313" key="3">
    <source>
        <dbReference type="Proteomes" id="UP000320293"/>
    </source>
</evidence>
<organism evidence="2 3">
    <name type="scientific">Microcystis aeruginosa Ma_QC_Ca_00000000_S207</name>
    <dbReference type="NCBI Taxonomy" id="2486251"/>
    <lineage>
        <taxon>Bacteria</taxon>
        <taxon>Bacillati</taxon>
        <taxon>Cyanobacteriota</taxon>
        <taxon>Cyanophyceae</taxon>
        <taxon>Oscillatoriophycideae</taxon>
        <taxon>Chroococcales</taxon>
        <taxon>Microcystaceae</taxon>
        <taxon>Microcystis</taxon>
    </lineage>
</organism>
<evidence type="ECO:0000313" key="2">
    <source>
        <dbReference type="EMBL" id="TRU47539.1"/>
    </source>
</evidence>
<dbReference type="SUPFAM" id="SSF56436">
    <property type="entry name" value="C-type lectin-like"/>
    <property type="match status" value="1"/>
</dbReference>
<protein>
    <submittedName>
        <fullName evidence="2">Formylglycine-generating enzyme family protein</fullName>
    </submittedName>
</protein>
<dbReference type="GO" id="GO:0120147">
    <property type="term" value="F:formylglycine-generating oxidase activity"/>
    <property type="evidence" value="ECO:0007669"/>
    <property type="project" value="TreeGrafter"/>
</dbReference>
<dbReference type="InterPro" id="IPR005532">
    <property type="entry name" value="SUMF_dom"/>
</dbReference>
<feature type="domain" description="Sulfatase-modifying factor enzyme-like" evidence="1">
    <location>
        <begin position="27"/>
        <end position="258"/>
    </location>
</feature>
<proteinExistence type="predicted"/>
<accession>A0A552FLC6</accession>